<dbReference type="PANTHER" id="PTHR13379">
    <property type="entry name" value="UNCHARACTERIZED DUF1308"/>
    <property type="match status" value="1"/>
</dbReference>
<protein>
    <recommendedName>
        <fullName evidence="2">DUF1308 domain-containing protein</fullName>
    </recommendedName>
</protein>
<feature type="compositionally biased region" description="Low complexity" evidence="1">
    <location>
        <begin position="41"/>
        <end position="53"/>
    </location>
</feature>
<dbReference type="Proteomes" id="UP000038009">
    <property type="component" value="Unassembled WGS sequence"/>
</dbReference>
<dbReference type="OrthoDB" id="441890at2759"/>
<name>A0A0N1PDW5_LEPSE</name>
<comment type="caution">
    <text evidence="3">The sequence shown here is derived from an EMBL/GenBank/DDBJ whole genome shotgun (WGS) entry which is preliminary data.</text>
</comment>
<dbReference type="OMA" id="EHRWIKV"/>
<evidence type="ECO:0000256" key="1">
    <source>
        <dbReference type="SAM" id="MobiDB-lite"/>
    </source>
</evidence>
<proteinExistence type="predicted"/>
<keyword evidence="4" id="KW-1185">Reference proteome</keyword>
<gene>
    <name evidence="3" type="ORF">ABL78_1597</name>
</gene>
<evidence type="ECO:0000259" key="2">
    <source>
        <dbReference type="Pfam" id="PF07000"/>
    </source>
</evidence>
<dbReference type="Pfam" id="PF07000">
    <property type="entry name" value="DUF1308"/>
    <property type="match status" value="1"/>
</dbReference>
<feature type="compositionally biased region" description="Gly residues" evidence="1">
    <location>
        <begin position="137"/>
        <end position="146"/>
    </location>
</feature>
<evidence type="ECO:0000313" key="4">
    <source>
        <dbReference type="Proteomes" id="UP000038009"/>
    </source>
</evidence>
<dbReference type="EMBL" id="LJSK01000027">
    <property type="protein sequence ID" value="KPI89264.1"/>
    <property type="molecule type" value="Genomic_DNA"/>
</dbReference>
<feature type="compositionally biased region" description="Polar residues" evidence="1">
    <location>
        <begin position="66"/>
        <end position="81"/>
    </location>
</feature>
<organism evidence="3 4">
    <name type="scientific">Leptomonas seymouri</name>
    <dbReference type="NCBI Taxonomy" id="5684"/>
    <lineage>
        <taxon>Eukaryota</taxon>
        <taxon>Discoba</taxon>
        <taxon>Euglenozoa</taxon>
        <taxon>Kinetoplastea</taxon>
        <taxon>Metakinetoplastina</taxon>
        <taxon>Trypanosomatida</taxon>
        <taxon>Trypanosomatidae</taxon>
        <taxon>Leishmaniinae</taxon>
        <taxon>Leptomonas</taxon>
    </lineage>
</organism>
<dbReference type="PANTHER" id="PTHR13379:SF0">
    <property type="entry name" value="UPF0415 PROTEIN C7ORF25"/>
    <property type="match status" value="1"/>
</dbReference>
<feature type="domain" description="DUF1308" evidence="2">
    <location>
        <begin position="690"/>
        <end position="748"/>
    </location>
</feature>
<sequence>MNQLYEAMPIPSSGDDELDQRQDGSDVGSGLDLSARESGSEDSGTSSSSGISESSDDDEREATAGDDSSTAQLSSRHRVFTTSSSPEEVFRFLLDLSELAEQLHARLQRVLPDESSHLLTPSWASQPPTVLLGGDGGNGALHGGGVMDNAMPNHPVGRKEASADHRGRYRTFIGAATCNGVARLRGRLRRETEHLRRAVDGLREAGCTGNRERAAGERNIPPVVASAAVSCAQCNSISHFEGIVTCLEREHGVTGVYMPISGYVGPIQCRSSAPAFSVSATSSKMGRSISKSIFADDVRIEVDVVSCNEHRWIKVKTATARNLELEAAALELNGGTPFTDMLKALCERAGRACLPHRRVAQVAVVLLHPPPLPLKAFLEAHHVSWASLTSMPGQVLGVYGHPSSPSLAWLPPLLFPPKFVCLDTTALVTLCSQSCFADSLPMEARLERLAPYHVLQEQQRKEAVDCAAVRAILEPALRRYTRWTTPHEINEDMRRALLREDEAQRSALECSCTSDTAAASREALLPTSLLQAVDLAWLRPLKQAAKEPLADETSSHCYVRSSSFLDESTLLVELSNLQASEKPRKLNWIIADVTYEEFRWILETIAGPDEVARATRLLSLLTVVKTGFLRERMRTERGVMVFPAGGVGPTPPKDSLPGERDVGMSGSAAEVTMPTSSAPLTAPPLFTNVEYLRLSGKVSLRNKVVFGMADAVEAVVVTSNEQLCHAAREQGVCIEACFHPSRSLTEQKIHRLPRRHGPGKPPAVI</sequence>
<feature type="region of interest" description="Disordered" evidence="1">
    <location>
        <begin position="1"/>
        <end position="81"/>
    </location>
</feature>
<evidence type="ECO:0000313" key="3">
    <source>
        <dbReference type="EMBL" id="KPI89264.1"/>
    </source>
</evidence>
<dbReference type="InterPro" id="IPR010733">
    <property type="entry name" value="DUF1308"/>
</dbReference>
<reference evidence="3 4" key="1">
    <citation type="journal article" date="2015" name="PLoS Pathog.">
        <title>Leptomonas seymouri: Adaptations to the Dixenous Life Cycle Analyzed by Genome Sequencing, Transcriptome Profiling and Co-infection with Leishmania donovani.</title>
        <authorList>
            <person name="Kraeva N."/>
            <person name="Butenko A."/>
            <person name="Hlavacova J."/>
            <person name="Kostygov A."/>
            <person name="Myskova J."/>
            <person name="Grybchuk D."/>
            <person name="Lestinova T."/>
            <person name="Votypka J."/>
            <person name="Volf P."/>
            <person name="Opperdoes F."/>
            <person name="Flegontov P."/>
            <person name="Lukes J."/>
            <person name="Yurchenko V."/>
        </authorList>
    </citation>
    <scope>NUCLEOTIDE SEQUENCE [LARGE SCALE GENOMIC DNA]</scope>
    <source>
        <strain evidence="3 4">ATCC 30220</strain>
    </source>
</reference>
<dbReference type="VEuPathDB" id="TriTrypDB:Lsey_0027_0150"/>
<accession>A0A0N1PDW5</accession>
<feature type="region of interest" description="Disordered" evidence="1">
    <location>
        <begin position="137"/>
        <end position="163"/>
    </location>
</feature>
<dbReference type="AlphaFoldDB" id="A0A0N1PDW5"/>